<dbReference type="Proteomes" id="UP000287651">
    <property type="component" value="Unassembled WGS sequence"/>
</dbReference>
<dbReference type="AlphaFoldDB" id="A0A427A246"/>
<sequence length="77" mass="8824">MWVHETSLRTYELFLCGRVLYNLIAGLGFLFSNLGRPLFVVLDHGRPLTGHVRFRLNQKGPTKIDGRCTILSEKMYG</sequence>
<dbReference type="EMBL" id="AMZH03004081">
    <property type="protein sequence ID" value="RRT70258.1"/>
    <property type="molecule type" value="Genomic_DNA"/>
</dbReference>
<keyword evidence="1" id="KW-0472">Membrane</keyword>
<evidence type="ECO:0000256" key="1">
    <source>
        <dbReference type="SAM" id="Phobius"/>
    </source>
</evidence>
<gene>
    <name evidence="2" type="ORF">B296_00025271</name>
</gene>
<protein>
    <submittedName>
        <fullName evidence="2">Uncharacterized protein</fullName>
    </submittedName>
</protein>
<proteinExistence type="predicted"/>
<reference evidence="2 3" key="1">
    <citation type="journal article" date="2014" name="Agronomy (Basel)">
        <title>A Draft Genome Sequence for Ensete ventricosum, the Drought-Tolerant Tree Against Hunger.</title>
        <authorList>
            <person name="Harrison J."/>
            <person name="Moore K.A."/>
            <person name="Paszkiewicz K."/>
            <person name="Jones T."/>
            <person name="Grant M."/>
            <person name="Ambacheew D."/>
            <person name="Muzemil S."/>
            <person name="Studholme D.J."/>
        </authorList>
    </citation>
    <scope>NUCLEOTIDE SEQUENCE [LARGE SCALE GENOMIC DNA]</scope>
</reference>
<organism evidence="2 3">
    <name type="scientific">Ensete ventricosum</name>
    <name type="common">Abyssinian banana</name>
    <name type="synonym">Musa ensete</name>
    <dbReference type="NCBI Taxonomy" id="4639"/>
    <lineage>
        <taxon>Eukaryota</taxon>
        <taxon>Viridiplantae</taxon>
        <taxon>Streptophyta</taxon>
        <taxon>Embryophyta</taxon>
        <taxon>Tracheophyta</taxon>
        <taxon>Spermatophyta</taxon>
        <taxon>Magnoliopsida</taxon>
        <taxon>Liliopsida</taxon>
        <taxon>Zingiberales</taxon>
        <taxon>Musaceae</taxon>
        <taxon>Ensete</taxon>
    </lineage>
</organism>
<feature type="transmembrane region" description="Helical" evidence="1">
    <location>
        <begin position="20"/>
        <end position="42"/>
    </location>
</feature>
<keyword evidence="1" id="KW-1133">Transmembrane helix</keyword>
<accession>A0A427A246</accession>
<evidence type="ECO:0000313" key="3">
    <source>
        <dbReference type="Proteomes" id="UP000287651"/>
    </source>
</evidence>
<name>A0A427A246_ENSVE</name>
<comment type="caution">
    <text evidence="2">The sequence shown here is derived from an EMBL/GenBank/DDBJ whole genome shotgun (WGS) entry which is preliminary data.</text>
</comment>
<evidence type="ECO:0000313" key="2">
    <source>
        <dbReference type="EMBL" id="RRT70258.1"/>
    </source>
</evidence>
<keyword evidence="1" id="KW-0812">Transmembrane</keyword>